<dbReference type="InterPro" id="IPR036135">
    <property type="entry name" value="MoeA_linker/N_sf"/>
</dbReference>
<keyword evidence="4 6" id="KW-0501">Molybdenum cofactor biosynthesis</keyword>
<keyword evidence="6" id="KW-0460">Magnesium</keyword>
<evidence type="ECO:0000256" key="5">
    <source>
        <dbReference type="ARBA" id="ARBA00047317"/>
    </source>
</evidence>
<dbReference type="InterPro" id="IPR005110">
    <property type="entry name" value="MoeA_linker/N"/>
</dbReference>
<dbReference type="InterPro" id="IPR038987">
    <property type="entry name" value="MoeA-like"/>
</dbReference>
<comment type="cofactor">
    <cofactor evidence="6">
        <name>Mg(2+)</name>
        <dbReference type="ChEBI" id="CHEBI:18420"/>
    </cofactor>
</comment>
<dbReference type="InterPro" id="IPR036688">
    <property type="entry name" value="MoeA_C_domain_IV_sf"/>
</dbReference>
<dbReference type="Gene3D" id="2.40.340.10">
    <property type="entry name" value="MoeA, C-terminal, domain IV"/>
    <property type="match status" value="1"/>
</dbReference>
<dbReference type="Gene3D" id="3.90.105.10">
    <property type="entry name" value="Molybdopterin biosynthesis moea protein, domain 2"/>
    <property type="match status" value="1"/>
</dbReference>
<dbReference type="PANTHER" id="PTHR10192:SF5">
    <property type="entry name" value="GEPHYRIN"/>
    <property type="match status" value="1"/>
</dbReference>
<keyword evidence="9" id="KW-1185">Reference proteome</keyword>
<name>A0ABW4X0Y7_9BACT</name>
<evidence type="ECO:0000256" key="4">
    <source>
        <dbReference type="ARBA" id="ARBA00023150"/>
    </source>
</evidence>
<evidence type="ECO:0000313" key="9">
    <source>
        <dbReference type="Proteomes" id="UP001597369"/>
    </source>
</evidence>
<dbReference type="EMBL" id="JBHUHV010000052">
    <property type="protein sequence ID" value="MFD2068236.1"/>
    <property type="molecule type" value="Genomic_DNA"/>
</dbReference>
<organism evidence="8 9">
    <name type="scientific">Pontibacter silvestris</name>
    <dbReference type="NCBI Taxonomy" id="2305183"/>
    <lineage>
        <taxon>Bacteria</taxon>
        <taxon>Pseudomonadati</taxon>
        <taxon>Bacteroidota</taxon>
        <taxon>Cytophagia</taxon>
        <taxon>Cytophagales</taxon>
        <taxon>Hymenobacteraceae</taxon>
        <taxon>Pontibacter</taxon>
    </lineage>
</organism>
<keyword evidence="6" id="KW-0808">Transferase</keyword>
<dbReference type="SUPFAM" id="SSF63882">
    <property type="entry name" value="MoeA N-terminal region -like"/>
    <property type="match status" value="1"/>
</dbReference>
<comment type="pathway">
    <text evidence="2 6">Cofactor biosynthesis; molybdopterin biosynthesis.</text>
</comment>
<evidence type="ECO:0000256" key="1">
    <source>
        <dbReference type="ARBA" id="ARBA00002901"/>
    </source>
</evidence>
<evidence type="ECO:0000313" key="8">
    <source>
        <dbReference type="EMBL" id="MFD2068236.1"/>
    </source>
</evidence>
<accession>A0ABW4X0Y7</accession>
<keyword evidence="6" id="KW-0500">Molybdenum</keyword>
<dbReference type="InterPro" id="IPR036425">
    <property type="entry name" value="MoaB/Mog-like_dom_sf"/>
</dbReference>
<evidence type="ECO:0000259" key="7">
    <source>
        <dbReference type="SMART" id="SM00852"/>
    </source>
</evidence>
<comment type="function">
    <text evidence="1 6">Catalyzes the insertion of molybdate into adenylated molybdopterin with the concomitant release of AMP.</text>
</comment>
<sequence length="407" mass="44810">MAVPFKNPMITYQKAQDIIRALAKSFGHEEVALDDALGRVLTEAVGADRDYPPFNRAAMDGYAFHSRDWEKGLRDFIVQEVIYAGQSFTDNLKPGACYKIMTGAAVPPSANAIIRREDAQEEQGRVRLIADAVKPYMNIARKGEDIRKSEVIIPAQTLCNASVTSSLAAVGKHKLLVEKLPKLALFTTGDEVMPIDAPVSEIQIRNSNQHLLKGLLNKWHIKPSLCKHIPDTKNDLTETLRQAMNLDMIVMCGGVSAGDADYVPQVLEELGVEKLFHKVAIKPGKPVFCGKLPGGGIVFALPGNPFSCLVAFTLFIETYFYYCFGLQNQPVYHFPILKTRGKKHKLTEFFAARINQGTPGVTPISVNGSGDIRAGLAAHGLGVHPHDQEELEQNTNIQFIPFMNSLI</sequence>
<dbReference type="Proteomes" id="UP001597369">
    <property type="component" value="Unassembled WGS sequence"/>
</dbReference>
<dbReference type="NCBIfam" id="TIGR00177">
    <property type="entry name" value="molyb_syn"/>
    <property type="match status" value="1"/>
</dbReference>
<dbReference type="InterPro" id="IPR005111">
    <property type="entry name" value="MoeA_C_domain_IV"/>
</dbReference>
<dbReference type="CDD" id="cd00887">
    <property type="entry name" value="MoeA"/>
    <property type="match status" value="1"/>
</dbReference>
<protein>
    <recommendedName>
        <fullName evidence="6">Molybdopterin molybdenumtransferase</fullName>
        <ecNumber evidence="6">2.10.1.1</ecNumber>
    </recommendedName>
</protein>
<dbReference type="RefSeq" id="WP_229961631.1">
    <property type="nucleotide sequence ID" value="NZ_JAJJWI010000014.1"/>
</dbReference>
<dbReference type="SMART" id="SM00852">
    <property type="entry name" value="MoCF_biosynth"/>
    <property type="match status" value="1"/>
</dbReference>
<feature type="domain" description="MoaB/Mog" evidence="7">
    <location>
        <begin position="184"/>
        <end position="322"/>
    </location>
</feature>
<dbReference type="InterPro" id="IPR001453">
    <property type="entry name" value="MoaB/Mog_dom"/>
</dbReference>
<dbReference type="SUPFAM" id="SSF53218">
    <property type="entry name" value="Molybdenum cofactor biosynthesis proteins"/>
    <property type="match status" value="1"/>
</dbReference>
<dbReference type="Gene3D" id="2.170.190.11">
    <property type="entry name" value="Molybdopterin biosynthesis moea protein, domain 3"/>
    <property type="match status" value="1"/>
</dbReference>
<dbReference type="SUPFAM" id="SSF63867">
    <property type="entry name" value="MoeA C-terminal domain-like"/>
    <property type="match status" value="1"/>
</dbReference>
<dbReference type="Gene3D" id="3.40.980.10">
    <property type="entry name" value="MoaB/Mog-like domain"/>
    <property type="match status" value="1"/>
</dbReference>
<dbReference type="EC" id="2.10.1.1" evidence="6"/>
<reference evidence="9" key="1">
    <citation type="journal article" date="2019" name="Int. J. Syst. Evol. Microbiol.">
        <title>The Global Catalogue of Microorganisms (GCM) 10K type strain sequencing project: providing services to taxonomists for standard genome sequencing and annotation.</title>
        <authorList>
            <consortium name="The Broad Institute Genomics Platform"/>
            <consortium name="The Broad Institute Genome Sequencing Center for Infectious Disease"/>
            <person name="Wu L."/>
            <person name="Ma J."/>
        </authorList>
    </citation>
    <scope>NUCLEOTIDE SEQUENCE [LARGE SCALE GENOMIC DNA]</scope>
    <source>
        <strain evidence="9">JCM 16545</strain>
    </source>
</reference>
<dbReference type="PANTHER" id="PTHR10192">
    <property type="entry name" value="MOLYBDOPTERIN BIOSYNTHESIS PROTEIN"/>
    <property type="match status" value="1"/>
</dbReference>
<dbReference type="Pfam" id="PF03453">
    <property type="entry name" value="MoeA_N"/>
    <property type="match status" value="1"/>
</dbReference>
<evidence type="ECO:0000256" key="2">
    <source>
        <dbReference type="ARBA" id="ARBA00005046"/>
    </source>
</evidence>
<dbReference type="Pfam" id="PF00994">
    <property type="entry name" value="MoCF_biosynth"/>
    <property type="match status" value="1"/>
</dbReference>
<comment type="catalytic activity">
    <reaction evidence="5">
        <text>adenylyl-molybdopterin + molybdate = Mo-molybdopterin + AMP + H(+)</text>
        <dbReference type="Rhea" id="RHEA:35047"/>
        <dbReference type="ChEBI" id="CHEBI:15378"/>
        <dbReference type="ChEBI" id="CHEBI:36264"/>
        <dbReference type="ChEBI" id="CHEBI:62727"/>
        <dbReference type="ChEBI" id="CHEBI:71302"/>
        <dbReference type="ChEBI" id="CHEBI:456215"/>
        <dbReference type="EC" id="2.10.1.1"/>
    </reaction>
</comment>
<proteinExistence type="inferred from homology"/>
<evidence type="ECO:0000256" key="6">
    <source>
        <dbReference type="RuleBase" id="RU365090"/>
    </source>
</evidence>
<keyword evidence="6" id="KW-0479">Metal-binding</keyword>
<evidence type="ECO:0000256" key="3">
    <source>
        <dbReference type="ARBA" id="ARBA00010763"/>
    </source>
</evidence>
<comment type="similarity">
    <text evidence="3 6">Belongs to the MoeA family.</text>
</comment>
<dbReference type="Pfam" id="PF03454">
    <property type="entry name" value="MoeA_C"/>
    <property type="match status" value="1"/>
</dbReference>
<comment type="caution">
    <text evidence="8">The sequence shown here is derived from an EMBL/GenBank/DDBJ whole genome shotgun (WGS) entry which is preliminary data.</text>
</comment>
<gene>
    <name evidence="8" type="ORF">ACFSKU_15190</name>
</gene>